<protein>
    <submittedName>
        <fullName evidence="5">Bifunctional metallophosphatase/5'-nucleotidase</fullName>
    </submittedName>
</protein>
<evidence type="ECO:0000256" key="1">
    <source>
        <dbReference type="ARBA" id="ARBA00006654"/>
    </source>
</evidence>
<dbReference type="Gene3D" id="3.90.780.10">
    <property type="entry name" value="5'-Nucleotidase, C-terminal domain"/>
    <property type="match status" value="1"/>
</dbReference>
<sequence length="554" mass="62583">MKKLLCSLFVLSAISTAMAQEVNIKILGTSDIHGRVVPWSYGADVEDKSGSYAQIATYVKDVRKNNKNVVLVDVGDAIQDNQVDVFAKDKKYYKDHPIPKVLNEMKYDVFVLGNHEFNFGMKALDEILKDIKAKKLTANFYYKKNDKRYIDATTIIEKDGVKLGIIGLSTPMSAKFEEDTGNLKDMKFTSPTEEARTQVEKLKAKGVDAIIVIAHMGIENENKIPDTGMRDVINAVDGIDVVIAGHMHKDVPSETIKNTLITEPHRYGTVVSEVDLTFDINDKKEVKLVKKESKTVPVKELEADKKIAEIYKPYHEKLRELNNVVIGQTENEMVPQETKHGVSAAFSKDTGLSSFINDVEQHYSGADVVTFSFDHQKARMNKGDIKKKDIIFNYRYAGGDVTVYELTGKQLKEYMEWSANYFDTIQPGDTEYRYNAERKKSKYVTYDIFGGVNYKIDLRNLQGSKIVDLTLADGKPVTDDMKLKVGMNSYRFAQLNGKGGIWEGQQIPVLWESKVAMGREKGTIQNMMIDYITNVKKGKIDGQSHNRWEIIGLN</sequence>
<keyword evidence="2 3" id="KW-0732">Signal</keyword>
<proteinExistence type="inferred from homology"/>
<dbReference type="GO" id="GO:0009166">
    <property type="term" value="P:nucleotide catabolic process"/>
    <property type="evidence" value="ECO:0007669"/>
    <property type="project" value="InterPro"/>
</dbReference>
<evidence type="ECO:0000256" key="2">
    <source>
        <dbReference type="ARBA" id="ARBA00022729"/>
    </source>
</evidence>
<evidence type="ECO:0000313" key="5">
    <source>
        <dbReference type="EMBL" id="RDE89370.1"/>
    </source>
</evidence>
<comment type="caution">
    <text evidence="5">The sequence shown here is derived from an EMBL/GenBank/DDBJ whole genome shotgun (WGS) entry which is preliminary data.</text>
</comment>
<dbReference type="GO" id="GO:0030288">
    <property type="term" value="C:outer membrane-bounded periplasmic space"/>
    <property type="evidence" value="ECO:0007669"/>
    <property type="project" value="TreeGrafter"/>
</dbReference>
<dbReference type="GO" id="GO:0000166">
    <property type="term" value="F:nucleotide binding"/>
    <property type="evidence" value="ECO:0007669"/>
    <property type="project" value="UniProtKB-KW"/>
</dbReference>
<dbReference type="AlphaFoldDB" id="A0A369Z2C2"/>
<dbReference type="PRINTS" id="PR01607">
    <property type="entry name" value="APYRASEFAMLY"/>
</dbReference>
<comment type="similarity">
    <text evidence="1 3">Belongs to the 5'-nucleotidase family.</text>
</comment>
<dbReference type="InterPro" id="IPR004843">
    <property type="entry name" value="Calcineurin-like_PHP"/>
</dbReference>
<dbReference type="SUPFAM" id="SSF55816">
    <property type="entry name" value="5'-nucleotidase (syn. UDP-sugar hydrolase), C-terminal domain"/>
    <property type="match status" value="1"/>
</dbReference>
<dbReference type="InterPro" id="IPR029052">
    <property type="entry name" value="Metallo-depent_PP-like"/>
</dbReference>
<dbReference type="InterPro" id="IPR008334">
    <property type="entry name" value="5'-Nucleotdase_C"/>
</dbReference>
<feature type="domain" description="Capsule synthesis protein CapA" evidence="4">
    <location>
        <begin position="70"/>
        <end position="264"/>
    </location>
</feature>
<dbReference type="Gene3D" id="3.60.21.10">
    <property type="match status" value="1"/>
</dbReference>
<dbReference type="Proteomes" id="UP000253910">
    <property type="component" value="Unassembled WGS sequence"/>
</dbReference>
<feature type="chain" id="PRO_5016476660" evidence="3">
    <location>
        <begin position="20"/>
        <end position="554"/>
    </location>
</feature>
<dbReference type="InterPro" id="IPR006146">
    <property type="entry name" value="5'-Nucleotdase_CS"/>
</dbReference>
<dbReference type="GO" id="GO:0046872">
    <property type="term" value="F:metal ion binding"/>
    <property type="evidence" value="ECO:0007669"/>
    <property type="project" value="InterPro"/>
</dbReference>
<organism evidence="5 6">
    <name type="scientific">Haemophilus parainfluenzae</name>
    <dbReference type="NCBI Taxonomy" id="729"/>
    <lineage>
        <taxon>Bacteria</taxon>
        <taxon>Pseudomonadati</taxon>
        <taxon>Pseudomonadota</taxon>
        <taxon>Gammaproteobacteria</taxon>
        <taxon>Pasteurellales</taxon>
        <taxon>Pasteurellaceae</taxon>
        <taxon>Haemophilus</taxon>
    </lineage>
</organism>
<dbReference type="Pfam" id="PF00149">
    <property type="entry name" value="Metallophos"/>
    <property type="match status" value="1"/>
</dbReference>
<dbReference type="PANTHER" id="PTHR11575:SF6">
    <property type="entry name" value="2',3'-CYCLIC-NUCLEOTIDE 2'-PHOSPHODIESTERASE_3'-NUCLEOTIDASE"/>
    <property type="match status" value="1"/>
</dbReference>
<dbReference type="InterPro" id="IPR036907">
    <property type="entry name" value="5'-Nucleotdase_C_sf"/>
</dbReference>
<dbReference type="SMART" id="SM00854">
    <property type="entry name" value="PGA_cap"/>
    <property type="match status" value="1"/>
</dbReference>
<keyword evidence="3" id="KW-0378">Hydrolase</keyword>
<accession>A0A369Z2C2</accession>
<dbReference type="PANTHER" id="PTHR11575">
    <property type="entry name" value="5'-NUCLEOTIDASE-RELATED"/>
    <property type="match status" value="1"/>
</dbReference>
<dbReference type="RefSeq" id="WP_111315990.1">
    <property type="nucleotide sequence ID" value="NZ_QEPW01000021.1"/>
</dbReference>
<dbReference type="InterPro" id="IPR006179">
    <property type="entry name" value="5_nucleotidase/apyrase"/>
</dbReference>
<dbReference type="GO" id="GO:0016788">
    <property type="term" value="F:hydrolase activity, acting on ester bonds"/>
    <property type="evidence" value="ECO:0007669"/>
    <property type="project" value="InterPro"/>
</dbReference>
<dbReference type="InterPro" id="IPR019079">
    <property type="entry name" value="Capsule_synth_CapA"/>
</dbReference>
<dbReference type="SUPFAM" id="SSF56300">
    <property type="entry name" value="Metallo-dependent phosphatases"/>
    <property type="match status" value="1"/>
</dbReference>
<gene>
    <name evidence="5" type="ORF">DPV87_09520</name>
</gene>
<evidence type="ECO:0000313" key="6">
    <source>
        <dbReference type="Proteomes" id="UP000253910"/>
    </source>
</evidence>
<evidence type="ECO:0000259" key="4">
    <source>
        <dbReference type="SMART" id="SM00854"/>
    </source>
</evidence>
<reference evidence="5 6" key="1">
    <citation type="submission" date="2018-05" db="EMBL/GenBank/DDBJ databases">
        <title>Draft Genome Sequences for a Diverse set of 7 Haemophilus Species.</title>
        <authorList>
            <person name="Nichols M."/>
            <person name="Topaz N."/>
            <person name="Wang X."/>
            <person name="Wang X."/>
            <person name="Boxrud D."/>
        </authorList>
    </citation>
    <scope>NUCLEOTIDE SEQUENCE [LARGE SCALE GENOMIC DNA]</scope>
    <source>
        <strain evidence="5 6">C2008001710</strain>
    </source>
</reference>
<dbReference type="EMBL" id="QEPW01000021">
    <property type="protein sequence ID" value="RDE89370.1"/>
    <property type="molecule type" value="Genomic_DNA"/>
</dbReference>
<dbReference type="PROSITE" id="PS00786">
    <property type="entry name" value="5_NUCLEOTIDASE_2"/>
    <property type="match status" value="1"/>
</dbReference>
<name>A0A369Z2C2_HAEPA</name>
<keyword evidence="3" id="KW-0547">Nucleotide-binding</keyword>
<feature type="signal peptide" evidence="3">
    <location>
        <begin position="1"/>
        <end position="19"/>
    </location>
</feature>
<dbReference type="Pfam" id="PF02872">
    <property type="entry name" value="5_nucleotid_C"/>
    <property type="match status" value="1"/>
</dbReference>
<evidence type="ECO:0000256" key="3">
    <source>
        <dbReference type="RuleBase" id="RU362119"/>
    </source>
</evidence>